<evidence type="ECO:0000256" key="1">
    <source>
        <dbReference type="SAM" id="MobiDB-lite"/>
    </source>
</evidence>
<reference evidence="2 3" key="1">
    <citation type="journal article" date="2023" name="Commun. Biol.">
        <title>Genome analysis of Parmales, the sister group of diatoms, reveals the evolutionary specialization of diatoms from phago-mixotrophs to photoautotrophs.</title>
        <authorList>
            <person name="Ban H."/>
            <person name="Sato S."/>
            <person name="Yoshikawa S."/>
            <person name="Yamada K."/>
            <person name="Nakamura Y."/>
            <person name="Ichinomiya M."/>
            <person name="Sato N."/>
            <person name="Blanc-Mathieu R."/>
            <person name="Endo H."/>
            <person name="Kuwata A."/>
            <person name="Ogata H."/>
        </authorList>
    </citation>
    <scope>NUCLEOTIDE SEQUENCE [LARGE SCALE GENOMIC DNA]</scope>
</reference>
<evidence type="ECO:0008006" key="4">
    <source>
        <dbReference type="Google" id="ProtNLM"/>
    </source>
</evidence>
<dbReference type="Gene3D" id="1.25.10.10">
    <property type="entry name" value="Leucine-rich Repeat Variant"/>
    <property type="match status" value="2"/>
</dbReference>
<dbReference type="Proteomes" id="UP001165060">
    <property type="component" value="Unassembled WGS sequence"/>
</dbReference>
<sequence length="374" mass="39214">FSPSTPPTSDLLDLTVTIATAKLADKKLSPSCVALLSSLLSSLGSKHTHSALERVFAAMPKIPSPIAHEALLGLLSSYTSDVGAKKFGQAGLKVLCEYLFSAASHSNPKVKAASSSLVALLHKQMGTPFKLLLLSSPSAKSSAAVKSTFEEIIAKNPHDASAAPSGGGDDEDEDEEPLDVPRADLFASLPKDVLANLAMLEGKNAWKTRLAAMEAITASLKSASHLITSSANVHELLRGLKERLNDSQSNLKPKAANLIAATISSLSAQDAAKCFKLVSTPLMSVSLTDNKKPMRDAAFTALQKCVTMPEGTGQTGTNKSALENCVPALLLCLKNGDAKGAGVPEVLTYFATKASELNKFDPAATTTKEAMREQ</sequence>
<evidence type="ECO:0000313" key="2">
    <source>
        <dbReference type="EMBL" id="GMI25492.1"/>
    </source>
</evidence>
<feature type="compositionally biased region" description="Acidic residues" evidence="1">
    <location>
        <begin position="168"/>
        <end position="177"/>
    </location>
</feature>
<comment type="caution">
    <text evidence="2">The sequence shown here is derived from an EMBL/GenBank/DDBJ whole genome shotgun (WGS) entry which is preliminary data.</text>
</comment>
<organism evidence="2 3">
    <name type="scientific">Tetraparma gracilis</name>
    <dbReference type="NCBI Taxonomy" id="2962635"/>
    <lineage>
        <taxon>Eukaryota</taxon>
        <taxon>Sar</taxon>
        <taxon>Stramenopiles</taxon>
        <taxon>Ochrophyta</taxon>
        <taxon>Bolidophyceae</taxon>
        <taxon>Parmales</taxon>
        <taxon>Triparmaceae</taxon>
        <taxon>Tetraparma</taxon>
    </lineage>
</organism>
<dbReference type="SUPFAM" id="SSF48371">
    <property type="entry name" value="ARM repeat"/>
    <property type="match status" value="1"/>
</dbReference>
<dbReference type="PANTHER" id="PTHR12609">
    <property type="entry name" value="MICROTUBULE ASSOCIATED PROTEIN XMAP215"/>
    <property type="match status" value="1"/>
</dbReference>
<dbReference type="InterPro" id="IPR016024">
    <property type="entry name" value="ARM-type_fold"/>
</dbReference>
<dbReference type="InterPro" id="IPR045110">
    <property type="entry name" value="XMAP215"/>
</dbReference>
<protein>
    <recommendedName>
        <fullName evidence="4">TOG domain-containing protein</fullName>
    </recommendedName>
</protein>
<evidence type="ECO:0000313" key="3">
    <source>
        <dbReference type="Proteomes" id="UP001165060"/>
    </source>
</evidence>
<accession>A0ABQ6MG68</accession>
<feature type="non-terminal residue" evidence="2">
    <location>
        <position position="374"/>
    </location>
</feature>
<dbReference type="InterPro" id="IPR011989">
    <property type="entry name" value="ARM-like"/>
</dbReference>
<gene>
    <name evidence="2" type="ORF">TeGR_g8134</name>
</gene>
<feature type="region of interest" description="Disordered" evidence="1">
    <location>
        <begin position="156"/>
        <end position="177"/>
    </location>
</feature>
<keyword evidence="3" id="KW-1185">Reference proteome</keyword>
<name>A0ABQ6MG68_9STRA</name>
<feature type="non-terminal residue" evidence="2">
    <location>
        <position position="1"/>
    </location>
</feature>
<proteinExistence type="predicted"/>
<dbReference type="EMBL" id="BRYB01002790">
    <property type="protein sequence ID" value="GMI25492.1"/>
    <property type="molecule type" value="Genomic_DNA"/>
</dbReference>